<proteinExistence type="predicted"/>
<dbReference type="GO" id="GO:0006952">
    <property type="term" value="P:defense response"/>
    <property type="evidence" value="ECO:0007669"/>
    <property type="project" value="UniProtKB-KW"/>
</dbReference>
<dbReference type="Gene3D" id="3.80.10.10">
    <property type="entry name" value="Ribonuclease Inhibitor"/>
    <property type="match status" value="1"/>
</dbReference>
<dbReference type="Pfam" id="PF23598">
    <property type="entry name" value="LRR_14"/>
    <property type="match status" value="1"/>
</dbReference>
<dbReference type="AlphaFoldDB" id="A0ABD3GN31"/>
<dbReference type="Proteomes" id="UP001633002">
    <property type="component" value="Unassembled WGS sequence"/>
</dbReference>
<feature type="domain" description="Disease resistance R13L4/SHOC-2-like LRR" evidence="3">
    <location>
        <begin position="761"/>
        <end position="873"/>
    </location>
</feature>
<dbReference type="EMBL" id="JBJQOH010000007">
    <property type="protein sequence ID" value="KAL3679505.1"/>
    <property type="molecule type" value="Genomic_DNA"/>
</dbReference>
<evidence type="ECO:0000313" key="4">
    <source>
        <dbReference type="EMBL" id="KAL3679505.1"/>
    </source>
</evidence>
<dbReference type="Gene3D" id="3.40.50.300">
    <property type="entry name" value="P-loop containing nucleotide triphosphate hydrolases"/>
    <property type="match status" value="1"/>
</dbReference>
<protein>
    <recommendedName>
        <fullName evidence="6">NB-ARC domain-containing protein</fullName>
    </recommendedName>
</protein>
<keyword evidence="1" id="KW-0677">Repeat</keyword>
<evidence type="ECO:0000259" key="2">
    <source>
        <dbReference type="Pfam" id="PF00931"/>
    </source>
</evidence>
<evidence type="ECO:0008006" key="6">
    <source>
        <dbReference type="Google" id="ProtNLM"/>
    </source>
</evidence>
<dbReference type="SUPFAM" id="SSF53474">
    <property type="entry name" value="alpha/beta-Hydrolases"/>
    <property type="match status" value="1"/>
</dbReference>
<dbReference type="InterPro" id="IPR042197">
    <property type="entry name" value="Apaf_helical"/>
</dbReference>
<reference evidence="4 5" key="1">
    <citation type="submission" date="2024-09" db="EMBL/GenBank/DDBJ databases">
        <title>Chromosome-scale assembly of Riccia sorocarpa.</title>
        <authorList>
            <person name="Paukszto L."/>
        </authorList>
    </citation>
    <scope>NUCLEOTIDE SEQUENCE [LARGE SCALE GENOMIC DNA]</scope>
    <source>
        <strain evidence="4">LP-2024</strain>
        <tissue evidence="4">Aerial parts of the thallus</tissue>
    </source>
</reference>
<accession>A0ABD3GN31</accession>
<keyword evidence="5" id="KW-1185">Reference proteome</keyword>
<dbReference type="GO" id="GO:0051707">
    <property type="term" value="P:response to other organism"/>
    <property type="evidence" value="ECO:0007669"/>
    <property type="project" value="UniProtKB-ARBA"/>
</dbReference>
<evidence type="ECO:0000259" key="3">
    <source>
        <dbReference type="Pfam" id="PF23598"/>
    </source>
</evidence>
<dbReference type="Pfam" id="PF00931">
    <property type="entry name" value="NB-ARC"/>
    <property type="match status" value="1"/>
</dbReference>
<dbReference type="InterPro" id="IPR044974">
    <property type="entry name" value="Disease_R_plants"/>
</dbReference>
<dbReference type="InterPro" id="IPR055414">
    <property type="entry name" value="LRR_R13L4/SHOC2-like"/>
</dbReference>
<feature type="domain" description="NB-ARC" evidence="2">
    <location>
        <begin position="322"/>
        <end position="484"/>
    </location>
</feature>
<organism evidence="4 5">
    <name type="scientific">Riccia sorocarpa</name>
    <dbReference type="NCBI Taxonomy" id="122646"/>
    <lineage>
        <taxon>Eukaryota</taxon>
        <taxon>Viridiplantae</taxon>
        <taxon>Streptophyta</taxon>
        <taxon>Embryophyta</taxon>
        <taxon>Marchantiophyta</taxon>
        <taxon>Marchantiopsida</taxon>
        <taxon>Marchantiidae</taxon>
        <taxon>Marchantiales</taxon>
        <taxon>Ricciaceae</taxon>
        <taxon>Riccia</taxon>
    </lineage>
</organism>
<dbReference type="Gene3D" id="1.10.8.430">
    <property type="entry name" value="Helical domain of apoptotic protease-activating factors"/>
    <property type="match status" value="1"/>
</dbReference>
<dbReference type="InterPro" id="IPR002182">
    <property type="entry name" value="NB-ARC"/>
</dbReference>
<dbReference type="PANTHER" id="PTHR11017:SF385">
    <property type="entry name" value="DISEASE RESISTANCE PROTEIN (TIR-NBS-LRR CLASS)-RELATED"/>
    <property type="match status" value="1"/>
</dbReference>
<dbReference type="PANTHER" id="PTHR11017">
    <property type="entry name" value="LEUCINE-RICH REPEAT-CONTAINING PROTEIN"/>
    <property type="match status" value="1"/>
</dbReference>
<dbReference type="InterPro" id="IPR032675">
    <property type="entry name" value="LRR_dom_sf"/>
</dbReference>
<comment type="caution">
    <text evidence="4">The sequence shown here is derived from an EMBL/GenBank/DDBJ whole genome shotgun (WGS) entry which is preliminary data.</text>
</comment>
<dbReference type="PRINTS" id="PR00364">
    <property type="entry name" value="DISEASERSIST"/>
</dbReference>
<name>A0ABD3GN31_9MARC</name>
<dbReference type="Gene3D" id="3.40.50.1820">
    <property type="entry name" value="alpha/beta hydrolase"/>
    <property type="match status" value="1"/>
</dbReference>
<evidence type="ECO:0000313" key="5">
    <source>
        <dbReference type="Proteomes" id="UP001633002"/>
    </source>
</evidence>
<dbReference type="SUPFAM" id="SSF52058">
    <property type="entry name" value="L domain-like"/>
    <property type="match status" value="1"/>
</dbReference>
<dbReference type="InterPro" id="IPR027417">
    <property type="entry name" value="P-loop_NTPase"/>
</dbReference>
<dbReference type="SUPFAM" id="SSF52540">
    <property type="entry name" value="P-loop containing nucleoside triphosphate hydrolases"/>
    <property type="match status" value="1"/>
</dbReference>
<dbReference type="InterPro" id="IPR029058">
    <property type="entry name" value="AB_hydrolase_fold"/>
</dbReference>
<gene>
    <name evidence="4" type="ORF">R1sor_022461</name>
</gene>
<sequence>MGESTMDQMAESSFQDEQYQFVRITDSLLQLYAPDQPDEVEVDIMFFHGLELRSGSKNQLLTWRSGDDPQQLWPQVWLPQEYPKARITVVSYDASINTTATEGRVDLYLIREALFQESRISYREQGRHCPVILVGHSFGGLVIKELCLQAHRKKEMNDVNAFIDRIGGIFFYSTPHSGMDGEVFGELVKGCSKLKAADKPLLSANEPLLSFAKMLSTNAVRVHHEFCSIQREYSWKIYGLGETTPVEGTSGVLVREASCRFGDEFFAVAGRDHFSICRPQSKECSSYQHLVELVRTVCEKQKMRRREHVKMETVGIDSLVINILQQHVPKKIYLGFFGMGGVDKTTVAKKVFEEIADRFEYTWLVEDFKFITGDKEEVKNIVGSRIHHHGRPICAVKGEPFEVVWSKVAGKRLLMLLDDIASEEHIEFLESIAKDVDMEHSRFIVTSRDERLLRLMDQGGQAYLCEIPFLSNEDAMQLFCKYSLSVDEEPASWMKDITTEIVKGCGGLPLTLEVMGKYLHRIRKESIWKELPRALRKAEALPPLERVWAKLRVSYDALQEEKNVFLDLACAFIRDEYFTDERAERILSARCISVSNVLQSLADKSLLKIKPYGYTKEWCSYFQMHEHLRSMGEKIAKEEGRIYLNHKLSTSVEEIQNILSDRSFCQNIVSFKFSCNSRTLSASEVCAGGHRCVLSTIRRALPQMKSLLYLDLDLRLVACEGTCLLSGLPLPANGVLLRKLNPLYLARMIRTRFFEGAIGGHKSPNAIGQLSHLRELNLWYLGCEELPDAIGNLKDLLHMRILYCDKLRQLPKKFGNLGKLEYLCLVKLESLQQLPLSIGNLANMMELEVLHAGLVDLPETFGKLTNLRRLSLLGCDSLQKLPMTFGNLSKLSYLALICVNLERLPETFGNLSSLQYLSMSLPDDAVSELPETFADLSNLEHLEITGLQRFISLHSKIIQ</sequence>
<evidence type="ECO:0000256" key="1">
    <source>
        <dbReference type="ARBA" id="ARBA00022737"/>
    </source>
</evidence>